<reference evidence="2 3" key="1">
    <citation type="submission" date="2020-11" db="EMBL/GenBank/DDBJ databases">
        <title>Hymenobacter sp.</title>
        <authorList>
            <person name="Kim M.K."/>
        </authorList>
    </citation>
    <scope>NUCLEOTIDE SEQUENCE [LARGE SCALE GENOMIC DNA]</scope>
    <source>
        <strain evidence="2 3">BT594</strain>
    </source>
</reference>
<dbReference type="EMBL" id="JADWYK010000001">
    <property type="protein sequence ID" value="MBG8552168.1"/>
    <property type="molecule type" value="Genomic_DNA"/>
</dbReference>
<protein>
    <submittedName>
        <fullName evidence="2">DUF3667 domain-containing protein</fullName>
    </submittedName>
</protein>
<comment type="caution">
    <text evidence="2">The sequence shown here is derived from an EMBL/GenBank/DDBJ whole genome shotgun (WGS) entry which is preliminary data.</text>
</comment>
<keyword evidence="1" id="KW-1133">Transmembrane helix</keyword>
<evidence type="ECO:0000313" key="2">
    <source>
        <dbReference type="EMBL" id="MBG8552168.1"/>
    </source>
</evidence>
<dbReference type="RefSeq" id="WP_196953215.1">
    <property type="nucleotide sequence ID" value="NZ_JADWYK010000001.1"/>
</dbReference>
<evidence type="ECO:0000256" key="1">
    <source>
        <dbReference type="SAM" id="Phobius"/>
    </source>
</evidence>
<keyword evidence="1" id="KW-0472">Membrane</keyword>
<dbReference type="InterPro" id="IPR022134">
    <property type="entry name" value="DUF3667"/>
</dbReference>
<dbReference type="Pfam" id="PF12412">
    <property type="entry name" value="DUF3667"/>
    <property type="match status" value="1"/>
</dbReference>
<feature type="transmembrane region" description="Helical" evidence="1">
    <location>
        <begin position="231"/>
        <end position="253"/>
    </location>
</feature>
<organism evidence="2 3">
    <name type="scientific">Hymenobacter guriensis</name>
    <dbReference type="NCBI Taxonomy" id="2793065"/>
    <lineage>
        <taxon>Bacteria</taxon>
        <taxon>Pseudomonadati</taxon>
        <taxon>Bacteroidota</taxon>
        <taxon>Cytophagia</taxon>
        <taxon>Cytophagales</taxon>
        <taxon>Hymenobacteraceae</taxon>
        <taxon>Hymenobacter</taxon>
    </lineage>
</organism>
<accession>A0ABS0KWF5</accession>
<name>A0ABS0KWF5_9BACT</name>
<dbReference type="Proteomes" id="UP000601099">
    <property type="component" value="Unassembled WGS sequence"/>
</dbReference>
<feature type="transmembrane region" description="Helical" evidence="1">
    <location>
        <begin position="82"/>
        <end position="102"/>
    </location>
</feature>
<keyword evidence="1" id="KW-0812">Transmembrane</keyword>
<evidence type="ECO:0000313" key="3">
    <source>
        <dbReference type="Proteomes" id="UP000601099"/>
    </source>
</evidence>
<feature type="transmembrane region" description="Helical" evidence="1">
    <location>
        <begin position="199"/>
        <end position="219"/>
    </location>
</feature>
<feature type="transmembrane region" description="Helical" evidence="1">
    <location>
        <begin position="138"/>
        <end position="155"/>
    </location>
</feature>
<gene>
    <name evidence="2" type="ORF">I5L79_01340</name>
</gene>
<proteinExistence type="predicted"/>
<feature type="transmembrane region" description="Helical" evidence="1">
    <location>
        <begin position="167"/>
        <end position="187"/>
    </location>
</feature>
<keyword evidence="3" id="KW-1185">Reference proteome</keyword>
<sequence>MTDASSLCLNCDQPLTAGTYCAHCGQPRPHRLSVGHVLHELVHVFTHADKSIFGYAALVLTRPGQVVRDYLRSRRKRYFNPFQFLLLTVGFVTLLANALHYYDSLGEAVQQQIGSRVSATQLQHVQTYFHALGKYFNIWWLALLPPHALLMWLVYRRRGLNYAEAFLVQVVISSAYQVLLLGLLPLLTVVPWRVPGSSTALLGGIITVVYLTLVGRQGFGLSWAGAFGRALLTGILYIIIDFLLNYLVFHWYVFG</sequence>